<dbReference type="Proteomes" id="UP000515679">
    <property type="component" value="Chromosome"/>
</dbReference>
<gene>
    <name evidence="3" type="ORF">FPL14_04210</name>
</gene>
<dbReference type="AlphaFoldDB" id="A0A7G5BU62"/>
<evidence type="ECO:0000256" key="1">
    <source>
        <dbReference type="SAM" id="SignalP"/>
    </source>
</evidence>
<feature type="domain" description="SLH" evidence="2">
    <location>
        <begin position="86"/>
        <end position="149"/>
    </location>
</feature>
<sequence>MRWNSMARKLSIVLLAGFALLSVTPVNAAIDDHPSNWARKDVDWMIKEGLVPERLKSEYQSKITREEFAEIADRVMLRITHSNEKLHVVTTEQSFADTNAQYVTSMFAFGVVNGVKEETFEPDRAISRQEAVVLMANMLNTFKVEGLSTKAADFIDKEAIAGWAKTSANICYNANIFQGSKNGMEPYHSYTREQTILTMKRLVDFVKKVDGVSLRGKVFVKFEDIDDMRVGANYVKIGTPKSKMNYEKLMNAIAGNLTSETKEALKSGQPTTVRQERLLFETYGEDFLIKVSW</sequence>
<dbReference type="PROSITE" id="PS51272">
    <property type="entry name" value="SLH"/>
    <property type="match status" value="1"/>
</dbReference>
<name>A0A7G5BU62_9BACL</name>
<proteinExistence type="predicted"/>
<keyword evidence="1" id="KW-0732">Signal</keyword>
<keyword evidence="4" id="KW-1185">Reference proteome</keyword>
<accession>A0A7G5BU62</accession>
<protein>
    <submittedName>
        <fullName evidence="3">S-layer homology domain-containing protein</fullName>
    </submittedName>
</protein>
<organism evidence="3 4">
    <name type="scientific">Cohnella cholangitidis</name>
    <dbReference type="NCBI Taxonomy" id="2598458"/>
    <lineage>
        <taxon>Bacteria</taxon>
        <taxon>Bacillati</taxon>
        <taxon>Bacillota</taxon>
        <taxon>Bacilli</taxon>
        <taxon>Bacillales</taxon>
        <taxon>Paenibacillaceae</taxon>
        <taxon>Cohnella</taxon>
    </lineage>
</organism>
<reference evidence="3 4" key="1">
    <citation type="submission" date="2019-07" db="EMBL/GenBank/DDBJ databases">
        <authorList>
            <person name="Kim J.K."/>
            <person name="Cheong H.-M."/>
            <person name="Choi Y."/>
            <person name="Hwang K.J."/>
            <person name="Lee S."/>
            <person name="Choi C."/>
        </authorList>
    </citation>
    <scope>NUCLEOTIDE SEQUENCE [LARGE SCALE GENOMIC DNA]</scope>
    <source>
        <strain evidence="3 4">KS 22</strain>
    </source>
</reference>
<feature type="chain" id="PRO_5029008704" evidence="1">
    <location>
        <begin position="29"/>
        <end position="293"/>
    </location>
</feature>
<feature type="signal peptide" evidence="1">
    <location>
        <begin position="1"/>
        <end position="28"/>
    </location>
</feature>
<dbReference type="InterPro" id="IPR001119">
    <property type="entry name" value="SLH_dom"/>
</dbReference>
<dbReference type="Pfam" id="PF00395">
    <property type="entry name" value="SLH"/>
    <property type="match status" value="1"/>
</dbReference>
<evidence type="ECO:0000313" key="3">
    <source>
        <dbReference type="EMBL" id="QMV40496.1"/>
    </source>
</evidence>
<evidence type="ECO:0000259" key="2">
    <source>
        <dbReference type="PROSITE" id="PS51272"/>
    </source>
</evidence>
<dbReference type="EMBL" id="CP041969">
    <property type="protein sequence ID" value="QMV40496.1"/>
    <property type="molecule type" value="Genomic_DNA"/>
</dbReference>
<dbReference type="KEGG" id="cchl:FPL14_04210"/>
<evidence type="ECO:0000313" key="4">
    <source>
        <dbReference type="Proteomes" id="UP000515679"/>
    </source>
</evidence>